<protein>
    <submittedName>
        <fullName evidence="4">Reverse transcriptase domain-containing protein</fullName>
    </submittedName>
</protein>
<dbReference type="EMBL" id="UZAK01034252">
    <property type="protein sequence ID" value="VDP43467.1"/>
    <property type="molecule type" value="Genomic_DNA"/>
</dbReference>
<feature type="domain" description="Reverse transcriptase" evidence="1">
    <location>
        <begin position="10"/>
        <end position="107"/>
    </location>
</feature>
<keyword evidence="3" id="KW-1185">Reference proteome</keyword>
<evidence type="ECO:0000259" key="1">
    <source>
        <dbReference type="Pfam" id="PF00078"/>
    </source>
</evidence>
<dbReference type="PANTHER" id="PTHR47027:SF25">
    <property type="entry name" value="REVERSE TRANSCRIPTASE DOMAIN-CONTAINING PROTEIN"/>
    <property type="match status" value="1"/>
</dbReference>
<gene>
    <name evidence="2" type="ORF">SCUD_LOCUS11194</name>
</gene>
<dbReference type="Proteomes" id="UP000279833">
    <property type="component" value="Unassembled WGS sequence"/>
</dbReference>
<dbReference type="AlphaFoldDB" id="A0A183K865"/>
<evidence type="ECO:0000313" key="4">
    <source>
        <dbReference type="WBParaSite" id="SCUD_0001119401-mRNA-1"/>
    </source>
</evidence>
<sequence>MDWKKGHIKIPKKGDLSHCENYRGITLLSIPGKDFNRVLPKRMKDSVDAQLRDQQAGSNGARSYTDRIETIRIIVEQSAGWDSSMYINFIDYEKAFGSVDRRTLWELLRH</sequence>
<reference evidence="2 3" key="2">
    <citation type="submission" date="2018-11" db="EMBL/GenBank/DDBJ databases">
        <authorList>
            <consortium name="Pathogen Informatics"/>
        </authorList>
    </citation>
    <scope>NUCLEOTIDE SEQUENCE [LARGE SCALE GENOMIC DNA]</scope>
    <source>
        <strain evidence="2">Dakar</strain>
        <strain evidence="3">Dakar, Senegal</strain>
    </source>
</reference>
<dbReference type="InterPro" id="IPR000477">
    <property type="entry name" value="RT_dom"/>
</dbReference>
<dbReference type="Pfam" id="PF00078">
    <property type="entry name" value="RVT_1"/>
    <property type="match status" value="1"/>
</dbReference>
<evidence type="ECO:0000313" key="2">
    <source>
        <dbReference type="EMBL" id="VDP43467.1"/>
    </source>
</evidence>
<organism evidence="4">
    <name type="scientific">Schistosoma curassoni</name>
    <dbReference type="NCBI Taxonomy" id="6186"/>
    <lineage>
        <taxon>Eukaryota</taxon>
        <taxon>Metazoa</taxon>
        <taxon>Spiralia</taxon>
        <taxon>Lophotrochozoa</taxon>
        <taxon>Platyhelminthes</taxon>
        <taxon>Trematoda</taxon>
        <taxon>Digenea</taxon>
        <taxon>Strigeidida</taxon>
        <taxon>Schistosomatoidea</taxon>
        <taxon>Schistosomatidae</taxon>
        <taxon>Schistosoma</taxon>
    </lineage>
</organism>
<reference evidence="4" key="1">
    <citation type="submission" date="2016-06" db="UniProtKB">
        <authorList>
            <consortium name="WormBaseParasite"/>
        </authorList>
    </citation>
    <scope>IDENTIFICATION</scope>
</reference>
<dbReference type="PANTHER" id="PTHR47027">
    <property type="entry name" value="REVERSE TRANSCRIPTASE DOMAIN-CONTAINING PROTEIN"/>
    <property type="match status" value="1"/>
</dbReference>
<name>A0A183K865_9TREM</name>
<evidence type="ECO:0000313" key="3">
    <source>
        <dbReference type="Proteomes" id="UP000279833"/>
    </source>
</evidence>
<proteinExistence type="predicted"/>
<dbReference type="WBParaSite" id="SCUD_0001119401-mRNA-1">
    <property type="protein sequence ID" value="SCUD_0001119401-mRNA-1"/>
    <property type="gene ID" value="SCUD_0001119401"/>
</dbReference>
<accession>A0A183K865</accession>